<feature type="compositionally biased region" description="Basic and acidic residues" evidence="1">
    <location>
        <begin position="300"/>
        <end position="318"/>
    </location>
</feature>
<feature type="compositionally biased region" description="Basic and acidic residues" evidence="1">
    <location>
        <begin position="466"/>
        <end position="483"/>
    </location>
</feature>
<feature type="region of interest" description="Disordered" evidence="1">
    <location>
        <begin position="298"/>
        <end position="340"/>
    </location>
</feature>
<reference evidence="3" key="1">
    <citation type="submission" date="2025-08" db="UniProtKB">
        <authorList>
            <consortium name="RefSeq"/>
        </authorList>
    </citation>
    <scope>IDENTIFICATION</scope>
    <source>
        <tissue evidence="3">Liver</tissue>
    </source>
</reference>
<feature type="compositionally biased region" description="Basic and acidic residues" evidence="1">
    <location>
        <begin position="184"/>
        <end position="223"/>
    </location>
</feature>
<name>A0ABM2WCC1_MESAU</name>
<keyword evidence="2" id="KW-1185">Reference proteome</keyword>
<feature type="compositionally biased region" description="Basic and acidic residues" evidence="1">
    <location>
        <begin position="402"/>
        <end position="411"/>
    </location>
</feature>
<dbReference type="PANTHER" id="PTHR15016:SF6">
    <property type="entry name" value="BREAST CARCINOMA-AMPLIFIED SEQUENCE 1"/>
    <property type="match status" value="1"/>
</dbReference>
<proteinExistence type="predicted"/>
<sequence length="649" mass="69171">MGNQMSVPLRTEVQEKQPEANTYKVIADNEHVQNGNPVMVSTQVIQRSDEVDLGISISKDNVAASSPKTTEAQAVANTSGKSLGKEAKPRAPAARSSFFLTLSRPVPGRPGDQGTDSSAASGKLDVSPGTAPANKDPSEHGALPVAAAPGPAADKTPGCPEAKQQAFPATCPPAPSPPESSAEDTSKPKDFSFFDRLFKLDRARERAPAGHQPEEAKAVRDQDQAEEAPAVPGSPHGVPAEEDIADSEGRGQEVDTLSYSVPGEPEVLGTKREDPQVVETTENSNTIMSFFKTLVSPNKTETKKDPEDTKAAKADSVCDGHAGQKMVETQAKSKKKRLDSPRLGLAFRKFFRHKDAENSPATSASLKSDQANFTAQETPGATKSSKGCSPPSHVPPATASDTGKEGGKEKSGPTSLPLGKLFWKKSVKEDSLSTGAEENAVCEPAVETVRSEEVEPPLQTVDLNEEAARPEPTDGKVKEENKPRRTPLMAFLRQMSVKGDGGTTRSEESNGKDATCQTSNSAEKTPAPPEPEPAAIAQKSKENSSKDKKSVAETNKQKSSKQEAREPVQCVQQPMVEANSLQNGDKTPKRSEKRRQSLGGFLKGLGPKRMLDAQVQTDPVSIGPVGKSKCTGKCLLSLAKKTWLFQEWS</sequence>
<protein>
    <submittedName>
        <fullName evidence="3">Breast carcinoma-amplified sequence 1 isoform X1</fullName>
    </submittedName>
</protein>
<evidence type="ECO:0000313" key="2">
    <source>
        <dbReference type="Proteomes" id="UP000886700"/>
    </source>
</evidence>
<accession>A0ABM2WCC1</accession>
<feature type="compositionally biased region" description="Low complexity" evidence="1">
    <location>
        <begin position="141"/>
        <end position="153"/>
    </location>
</feature>
<gene>
    <name evidence="3" type="primary">Bcas1</name>
</gene>
<dbReference type="Proteomes" id="UP000886700">
    <property type="component" value="Unplaced"/>
</dbReference>
<evidence type="ECO:0000313" key="3">
    <source>
        <dbReference type="RefSeq" id="XP_040588565.1"/>
    </source>
</evidence>
<feature type="region of interest" description="Disordered" evidence="1">
    <location>
        <begin position="59"/>
        <end position="277"/>
    </location>
</feature>
<organism evidence="2 3">
    <name type="scientific">Mesocricetus auratus</name>
    <name type="common">Golden hamster</name>
    <dbReference type="NCBI Taxonomy" id="10036"/>
    <lineage>
        <taxon>Eukaryota</taxon>
        <taxon>Metazoa</taxon>
        <taxon>Chordata</taxon>
        <taxon>Craniata</taxon>
        <taxon>Vertebrata</taxon>
        <taxon>Euteleostomi</taxon>
        <taxon>Mammalia</taxon>
        <taxon>Eutheria</taxon>
        <taxon>Euarchontoglires</taxon>
        <taxon>Glires</taxon>
        <taxon>Rodentia</taxon>
        <taxon>Myomorpha</taxon>
        <taxon>Muroidea</taxon>
        <taxon>Cricetidae</taxon>
        <taxon>Cricetinae</taxon>
        <taxon>Mesocricetus</taxon>
    </lineage>
</organism>
<dbReference type="InterPro" id="IPR026115">
    <property type="entry name" value="NABC1"/>
</dbReference>
<dbReference type="GeneID" id="101833763"/>
<dbReference type="PANTHER" id="PTHR15016">
    <property type="entry name" value="BREAST CARCINOMA-AMPLIFIED SEQUENCE 1"/>
    <property type="match status" value="1"/>
</dbReference>
<feature type="compositionally biased region" description="Basic and acidic residues" evidence="1">
    <location>
        <begin position="539"/>
        <end position="551"/>
    </location>
</feature>
<feature type="region of interest" description="Disordered" evidence="1">
    <location>
        <begin position="352"/>
        <end position="605"/>
    </location>
</feature>
<feature type="compositionally biased region" description="Polar residues" evidence="1">
    <location>
        <begin position="63"/>
        <end position="81"/>
    </location>
</feature>
<feature type="compositionally biased region" description="Polar residues" evidence="1">
    <location>
        <begin position="359"/>
        <end position="387"/>
    </location>
</feature>
<dbReference type="RefSeq" id="XP_040588565.1">
    <property type="nucleotide sequence ID" value="XM_040732631.1"/>
</dbReference>
<evidence type="ECO:0000256" key="1">
    <source>
        <dbReference type="SAM" id="MobiDB-lite"/>
    </source>
</evidence>